<evidence type="ECO:0000256" key="7">
    <source>
        <dbReference type="ARBA" id="ARBA00022853"/>
    </source>
</evidence>
<dbReference type="Gene3D" id="3.80.10.10">
    <property type="entry name" value="Ribonuclease Inhibitor"/>
    <property type="match status" value="4"/>
</dbReference>
<evidence type="ECO:0000313" key="12">
    <source>
        <dbReference type="EMBL" id="NID12959.1"/>
    </source>
</evidence>
<evidence type="ECO:0000256" key="9">
    <source>
        <dbReference type="PROSITE-ProRule" id="PRU00339"/>
    </source>
</evidence>
<comment type="similarity">
    <text evidence="2">Belongs to the Tonsoku family.</text>
</comment>
<dbReference type="InterPro" id="IPR019734">
    <property type="entry name" value="TPR_rpt"/>
</dbReference>
<dbReference type="SMART" id="SM00028">
    <property type="entry name" value="TPR"/>
    <property type="match status" value="3"/>
</dbReference>
<dbReference type="RefSeq" id="WP_166693636.1">
    <property type="nucleotide sequence ID" value="NZ_WAEL01000009.1"/>
</dbReference>
<feature type="repeat" description="TPR" evidence="9">
    <location>
        <begin position="901"/>
        <end position="934"/>
    </location>
</feature>
<dbReference type="PANTHER" id="PTHR48051">
    <property type="match status" value="1"/>
</dbReference>
<dbReference type="EMBL" id="WAEL01000009">
    <property type="protein sequence ID" value="NID12959.1"/>
    <property type="molecule type" value="Genomic_DNA"/>
</dbReference>
<dbReference type="Proteomes" id="UP000606008">
    <property type="component" value="Unassembled WGS sequence"/>
</dbReference>
<feature type="signal peptide" evidence="10">
    <location>
        <begin position="1"/>
        <end position="19"/>
    </location>
</feature>
<name>A0ABX0QS13_9BACT</name>
<feature type="chain" id="PRO_5046403419" evidence="10">
    <location>
        <begin position="20"/>
        <end position="1107"/>
    </location>
</feature>
<evidence type="ECO:0000256" key="3">
    <source>
        <dbReference type="ARBA" id="ARBA00022454"/>
    </source>
</evidence>
<keyword evidence="9" id="KW-0802">TPR repeat</keyword>
<dbReference type="Pfam" id="PF23598">
    <property type="entry name" value="LRR_14"/>
    <property type="match status" value="1"/>
</dbReference>
<dbReference type="InterPro" id="IPR055414">
    <property type="entry name" value="LRR_R13L4/SHOC2-like"/>
</dbReference>
<evidence type="ECO:0000256" key="6">
    <source>
        <dbReference type="ARBA" id="ARBA00022763"/>
    </source>
</evidence>
<dbReference type="PROSITE" id="PS51450">
    <property type="entry name" value="LRR"/>
    <property type="match status" value="1"/>
</dbReference>
<evidence type="ECO:0000256" key="4">
    <source>
        <dbReference type="ARBA" id="ARBA00022614"/>
    </source>
</evidence>
<keyword evidence="10" id="KW-0732">Signal</keyword>
<reference evidence="13" key="2">
    <citation type="submission" date="2023-07" db="EMBL/GenBank/DDBJ databases">
        <authorList>
            <person name="Jung D.-H."/>
        </authorList>
    </citation>
    <scope>NUCLEOTIDE SEQUENCE [LARGE SCALE GENOMIC DNA]</scope>
    <source>
        <strain evidence="13">JA-25</strain>
    </source>
</reference>
<dbReference type="InterPro" id="IPR001611">
    <property type="entry name" value="Leu-rich_rpt"/>
</dbReference>
<keyword evidence="4" id="KW-0433">Leucine-rich repeat</keyword>
<keyword evidence="5" id="KW-0677">Repeat</keyword>
<gene>
    <name evidence="12" type="ORF">F7231_22495</name>
</gene>
<keyword evidence="7" id="KW-0156">Chromatin regulator</keyword>
<evidence type="ECO:0000256" key="2">
    <source>
        <dbReference type="ARBA" id="ARBA00010999"/>
    </source>
</evidence>
<dbReference type="PANTHER" id="PTHR48051:SF48">
    <property type="entry name" value="MULTIFUNCTIONAL ROCO FAMILY SIGNALING REGULATOR 1"/>
    <property type="match status" value="1"/>
</dbReference>
<evidence type="ECO:0000256" key="10">
    <source>
        <dbReference type="SAM" id="SignalP"/>
    </source>
</evidence>
<dbReference type="InterPro" id="IPR032675">
    <property type="entry name" value="LRR_dom_sf"/>
</dbReference>
<evidence type="ECO:0000259" key="11">
    <source>
        <dbReference type="Pfam" id="PF23598"/>
    </source>
</evidence>
<keyword evidence="8" id="KW-0234">DNA repair</keyword>
<reference evidence="13" key="1">
    <citation type="submission" date="2019-09" db="EMBL/GenBank/DDBJ databases">
        <authorList>
            <person name="Jung D.-H."/>
        </authorList>
    </citation>
    <scope>NUCLEOTIDE SEQUENCE [LARGE SCALE GENOMIC DNA]</scope>
    <source>
        <strain evidence="13">JA-25</strain>
    </source>
</reference>
<dbReference type="SUPFAM" id="SSF52058">
    <property type="entry name" value="L domain-like"/>
    <property type="match status" value="2"/>
</dbReference>
<comment type="subcellular location">
    <subcellularLocation>
        <location evidence="1">Chromosome</location>
    </subcellularLocation>
</comment>
<dbReference type="Gene3D" id="1.25.40.10">
    <property type="entry name" value="Tetratricopeptide repeat domain"/>
    <property type="match status" value="2"/>
</dbReference>
<evidence type="ECO:0000313" key="13">
    <source>
        <dbReference type="Proteomes" id="UP000606008"/>
    </source>
</evidence>
<keyword evidence="6" id="KW-0227">DNA damage</keyword>
<evidence type="ECO:0000256" key="8">
    <source>
        <dbReference type="ARBA" id="ARBA00023204"/>
    </source>
</evidence>
<protein>
    <submittedName>
        <fullName evidence="12">Tetratricopeptide repeat protein</fullName>
    </submittedName>
</protein>
<sequence length="1107" mass="120539">MLRCLLFFCLLIGSKIAVGQGNSGNPIPVRQTRYFSPEVMRPGAKISGQPENEFFKTYSSWATLAERSRQTDIPITLSLTLDSTSRRGDWTSLRNVQHVRQLNLRFATPLTQALADSLSRSLANWPELVFMNVSTVMPPKSTGKETMPAIDGRRGAQLTALTTATLSFDQLAASLQWLSRCPSVKTLTISGGIGSGPYALPLELRQLTQLESLTLYGNMEGEDFEKAMSGLTNLKVLQLYTSGAGKQVASIVKQLPNLRRLHLRVEPQKGGFTGLRLGQLAHLDTLYLDGAQGTSIAIDSVLAGVTSLKLVDLSRCGQTSLNWLANNPDLRRVRLAGCRVLPTEKSLANLTQLQSLAIEYPDSLSQFPASITTLPRLLDLRIDGSSITALPASIGAMTSLTALSVNGSKLRALPAEIGNLTALRMVAISGTSIESLPASFAQLTNLTDLYLASNKLTSLPPGLGRLRLLRNLNVTQNRLITLPADIGQCRALTSLSLDVNPLLASLPASIGELKSLTMLGLQKTRLSALPATLGNLTELNRLSVSGGQLSSLPESLGNCQKLQFLSIADSTLAVLPASFSNLKNLETLTLELPQLRLLPSGLTDFVRLRMMNLVIPQLVVLPEELGKLVNLANLSVKSSKLLGLPTSIGRLAKLEYFVLDGGVEPITNKSLGMLEQLPDSLARCGKLRILSIRNQLAFDGADAIQKITSLLDLTSLQLDHCGIDRLTDIDWKTVKLRQLSMSQNSLRDVPEAILDAPQLEQVNLSYNYPLPKALNQSFWNKEMLRTAFTEARLASGSLPTDKPDARIMQAYMNAAMRQVQQRNWGETFANFDKAVLVAPDSLKALPFAQRAELYLFRKEYALAVADLENAISFAPKLKRSAMTNNMSINMVVMDRQATMIAQWWGRLGTARLALGQYEKALADLDKAISLLPSEENSAVRATFYIERGKANASLDRTAAAKASLSKANEVYTAMVAASPGERLTEVELAILTNQPEKATAALAQYRKYFAKDGLMGKPGNTFGMNLGGYTTLQEYLATCIAVINGSQTPEQAQTSLTTYLKASPERIYNWSFDLFETMLPRIGLPADKVAALSALTKLTKEQAVKVE</sequence>
<dbReference type="Pfam" id="PF13181">
    <property type="entry name" value="TPR_8"/>
    <property type="match status" value="1"/>
</dbReference>
<dbReference type="InterPro" id="IPR050216">
    <property type="entry name" value="LRR_domain-containing"/>
</dbReference>
<evidence type="ECO:0000256" key="1">
    <source>
        <dbReference type="ARBA" id="ARBA00004286"/>
    </source>
</evidence>
<feature type="domain" description="Disease resistance R13L4/SHOC-2-like LRR" evidence="11">
    <location>
        <begin position="403"/>
        <end position="496"/>
    </location>
</feature>
<dbReference type="SUPFAM" id="SSF48452">
    <property type="entry name" value="TPR-like"/>
    <property type="match status" value="1"/>
</dbReference>
<dbReference type="SMART" id="SM00369">
    <property type="entry name" value="LRR_TYP"/>
    <property type="match status" value="7"/>
</dbReference>
<dbReference type="InterPro" id="IPR003591">
    <property type="entry name" value="Leu-rich_rpt_typical-subtyp"/>
</dbReference>
<keyword evidence="3" id="KW-0158">Chromosome</keyword>
<accession>A0ABX0QS13</accession>
<evidence type="ECO:0000256" key="5">
    <source>
        <dbReference type="ARBA" id="ARBA00022737"/>
    </source>
</evidence>
<keyword evidence="13" id="KW-1185">Reference proteome</keyword>
<proteinExistence type="inferred from homology"/>
<organism evidence="12 13">
    <name type="scientific">Fibrivirga algicola</name>
    <dbReference type="NCBI Taxonomy" id="2950420"/>
    <lineage>
        <taxon>Bacteria</taxon>
        <taxon>Pseudomonadati</taxon>
        <taxon>Bacteroidota</taxon>
        <taxon>Cytophagia</taxon>
        <taxon>Cytophagales</taxon>
        <taxon>Spirosomataceae</taxon>
        <taxon>Fibrivirga</taxon>
    </lineage>
</organism>
<dbReference type="InterPro" id="IPR011990">
    <property type="entry name" value="TPR-like_helical_dom_sf"/>
</dbReference>
<comment type="caution">
    <text evidence="12">The sequence shown here is derived from an EMBL/GenBank/DDBJ whole genome shotgun (WGS) entry which is preliminary data.</text>
</comment>
<dbReference type="PROSITE" id="PS50005">
    <property type="entry name" value="TPR"/>
    <property type="match status" value="1"/>
</dbReference>